<dbReference type="Gene3D" id="1.10.1740.10">
    <property type="match status" value="1"/>
</dbReference>
<dbReference type="Gene3D" id="3.10.450.50">
    <property type="match status" value="1"/>
</dbReference>
<evidence type="ECO:0000313" key="9">
    <source>
        <dbReference type="EMBL" id="GAA3819944.1"/>
    </source>
</evidence>
<dbReference type="InterPro" id="IPR013324">
    <property type="entry name" value="RNA_pol_sigma_r3/r4-like"/>
</dbReference>
<dbReference type="InterPro" id="IPR036388">
    <property type="entry name" value="WH-like_DNA-bd_sf"/>
</dbReference>
<feature type="region of interest" description="Disordered" evidence="6">
    <location>
        <begin position="77"/>
        <end position="98"/>
    </location>
</feature>
<dbReference type="Gene3D" id="1.10.10.10">
    <property type="entry name" value="Winged helix-like DNA-binding domain superfamily/Winged helix DNA-binding domain"/>
    <property type="match status" value="1"/>
</dbReference>
<name>A0ABP7IJE7_9ACTN</name>
<dbReference type="Pfam" id="PF04542">
    <property type="entry name" value="Sigma70_r2"/>
    <property type="match status" value="1"/>
</dbReference>
<keyword evidence="4" id="KW-0731">Sigma factor</keyword>
<accession>A0ABP7IJE7</accession>
<reference evidence="10" key="1">
    <citation type="journal article" date="2019" name="Int. J. Syst. Evol. Microbiol.">
        <title>The Global Catalogue of Microorganisms (GCM) 10K type strain sequencing project: providing services to taxonomists for standard genome sequencing and annotation.</title>
        <authorList>
            <consortium name="The Broad Institute Genomics Platform"/>
            <consortium name="The Broad Institute Genome Sequencing Center for Infectious Disease"/>
            <person name="Wu L."/>
            <person name="Ma J."/>
        </authorList>
    </citation>
    <scope>NUCLEOTIDE SEQUENCE [LARGE SCALE GENOMIC DNA]</scope>
    <source>
        <strain evidence="10">JCM 16953</strain>
    </source>
</reference>
<feature type="compositionally biased region" description="Low complexity" evidence="6">
    <location>
        <begin position="84"/>
        <end position="95"/>
    </location>
</feature>
<dbReference type="RefSeq" id="WP_344775293.1">
    <property type="nucleotide sequence ID" value="NZ_BAABAH010000006.1"/>
</dbReference>
<evidence type="ECO:0000256" key="3">
    <source>
        <dbReference type="ARBA" id="ARBA00023015"/>
    </source>
</evidence>
<evidence type="ECO:0000259" key="7">
    <source>
        <dbReference type="Pfam" id="PF04542"/>
    </source>
</evidence>
<dbReference type="Proteomes" id="UP001501821">
    <property type="component" value="Unassembled WGS sequence"/>
</dbReference>
<evidence type="ECO:0000256" key="5">
    <source>
        <dbReference type="ARBA" id="ARBA00023163"/>
    </source>
</evidence>
<comment type="caution">
    <text evidence="9">The sequence shown here is derived from an EMBL/GenBank/DDBJ whole genome shotgun (WGS) entry which is preliminary data.</text>
</comment>
<dbReference type="SUPFAM" id="SSF88659">
    <property type="entry name" value="Sigma3 and sigma4 domains of RNA polymerase sigma factors"/>
    <property type="match status" value="1"/>
</dbReference>
<evidence type="ECO:0000256" key="2">
    <source>
        <dbReference type="ARBA" id="ARBA00011344"/>
    </source>
</evidence>
<organism evidence="9 10">
    <name type="scientific">Nocardioides panacisoli</name>
    <dbReference type="NCBI Taxonomy" id="627624"/>
    <lineage>
        <taxon>Bacteria</taxon>
        <taxon>Bacillati</taxon>
        <taxon>Actinomycetota</taxon>
        <taxon>Actinomycetes</taxon>
        <taxon>Propionibacteriales</taxon>
        <taxon>Nocardioidaceae</taxon>
        <taxon>Nocardioides</taxon>
    </lineage>
</organism>
<comment type="similarity">
    <text evidence="1">Belongs to the sigma-70 factor family. ECF subfamily.</text>
</comment>
<feature type="domain" description="RNA polymerase sigma factor 70 region 4 type 2" evidence="8">
    <location>
        <begin position="107"/>
        <end position="157"/>
    </location>
</feature>
<dbReference type="InterPro" id="IPR052704">
    <property type="entry name" value="ECF_Sigma-70_Domain"/>
</dbReference>
<dbReference type="SUPFAM" id="SSF54427">
    <property type="entry name" value="NTF2-like"/>
    <property type="match status" value="1"/>
</dbReference>
<evidence type="ECO:0000259" key="8">
    <source>
        <dbReference type="Pfam" id="PF08281"/>
    </source>
</evidence>
<dbReference type="EMBL" id="BAABAH010000006">
    <property type="protein sequence ID" value="GAA3819944.1"/>
    <property type="molecule type" value="Genomic_DNA"/>
</dbReference>
<gene>
    <name evidence="9" type="ORF">GCM10022242_22050</name>
</gene>
<feature type="domain" description="RNA polymerase sigma-70 region 2" evidence="7">
    <location>
        <begin position="11"/>
        <end position="76"/>
    </location>
</feature>
<keyword evidence="10" id="KW-1185">Reference proteome</keyword>
<keyword evidence="5" id="KW-0804">Transcription</keyword>
<evidence type="ECO:0000256" key="6">
    <source>
        <dbReference type="SAM" id="MobiDB-lite"/>
    </source>
</evidence>
<dbReference type="InterPro" id="IPR013249">
    <property type="entry name" value="RNA_pol_sigma70_r4_t2"/>
</dbReference>
<sequence>MPEIDDLTAVFEEERPRLRAVAVRMLGSPDDADDVLQEAWLRWSAVEPGEIEKPAAWLTTVVSRICLDRLRSRGRRDETDLDHAAPLPATTPGPAEESELADSVDAALLVVLDLLSPAERLSFVLHDLFGVPFDDIAAITGRTPAAVRQLASRGRRRVQDPSAAEAAEAKARQQRVVDAFFAASRAGEFDRLLELLDPDAVVRADGEVVRMGAAGLITGAQAVAERFCGQARAVLPIRLDGYAAGVWQVHREPKVVFGFVINDEGRIVEIEQLAEPTVLAALDLARD</sequence>
<dbReference type="NCBIfam" id="TIGR02937">
    <property type="entry name" value="sigma70-ECF"/>
    <property type="match status" value="1"/>
</dbReference>
<proteinExistence type="inferred from homology"/>
<comment type="subunit">
    <text evidence="2">Interacts transiently with the RNA polymerase catalytic core formed by RpoA, RpoB, RpoC and RpoZ (2 alpha, 1 beta, 1 beta' and 1 omega subunit) to form the RNA polymerase holoenzyme that can initiate transcription.</text>
</comment>
<evidence type="ECO:0000256" key="1">
    <source>
        <dbReference type="ARBA" id="ARBA00010641"/>
    </source>
</evidence>
<protein>
    <submittedName>
        <fullName evidence="9">Sigma-70 family RNA polymerase sigma factor</fullName>
    </submittedName>
</protein>
<evidence type="ECO:0000256" key="4">
    <source>
        <dbReference type="ARBA" id="ARBA00023082"/>
    </source>
</evidence>
<dbReference type="InterPro" id="IPR013325">
    <property type="entry name" value="RNA_pol_sigma_r2"/>
</dbReference>
<dbReference type="SUPFAM" id="SSF88946">
    <property type="entry name" value="Sigma2 domain of RNA polymerase sigma factors"/>
    <property type="match status" value="1"/>
</dbReference>
<dbReference type="InterPro" id="IPR007627">
    <property type="entry name" value="RNA_pol_sigma70_r2"/>
</dbReference>
<dbReference type="Pfam" id="PF08281">
    <property type="entry name" value="Sigma70_r4_2"/>
    <property type="match status" value="1"/>
</dbReference>
<dbReference type="InterPro" id="IPR032710">
    <property type="entry name" value="NTF2-like_dom_sf"/>
</dbReference>
<keyword evidence="3" id="KW-0805">Transcription regulation</keyword>
<dbReference type="PANTHER" id="PTHR30173:SF43">
    <property type="entry name" value="ECF RNA POLYMERASE SIGMA FACTOR SIGI-RELATED"/>
    <property type="match status" value="1"/>
</dbReference>
<evidence type="ECO:0000313" key="10">
    <source>
        <dbReference type="Proteomes" id="UP001501821"/>
    </source>
</evidence>
<dbReference type="PANTHER" id="PTHR30173">
    <property type="entry name" value="SIGMA 19 FACTOR"/>
    <property type="match status" value="1"/>
</dbReference>
<dbReference type="InterPro" id="IPR014284">
    <property type="entry name" value="RNA_pol_sigma-70_dom"/>
</dbReference>